<dbReference type="Gene3D" id="3.90.25.10">
    <property type="entry name" value="UDP-galactose 4-epimerase, domain 1"/>
    <property type="match status" value="1"/>
</dbReference>
<evidence type="ECO:0000256" key="1">
    <source>
        <dbReference type="ARBA" id="ARBA00022857"/>
    </source>
</evidence>
<organism evidence="6 7">
    <name type="scientific">Candidatus Nitrosacidococcus tergens</name>
    <dbReference type="NCBI Taxonomy" id="553981"/>
    <lineage>
        <taxon>Bacteria</taxon>
        <taxon>Pseudomonadati</taxon>
        <taxon>Pseudomonadota</taxon>
        <taxon>Gammaproteobacteria</taxon>
        <taxon>Chromatiales</taxon>
        <taxon>Chromatiaceae</taxon>
        <taxon>Candidatus Nitrosacidococcus</taxon>
    </lineage>
</organism>
<dbReference type="CDD" id="cd05248">
    <property type="entry name" value="ADP_GME_SDR_e"/>
    <property type="match status" value="1"/>
</dbReference>
<evidence type="ECO:0000256" key="2">
    <source>
        <dbReference type="ARBA" id="ARBA00023235"/>
    </source>
</evidence>
<comment type="cofactor">
    <cofactor evidence="4">
        <name>NADP(+)</name>
        <dbReference type="ChEBI" id="CHEBI:58349"/>
    </cofactor>
    <text evidence="4">Binds 1 NADP(+) per subunit.</text>
</comment>
<dbReference type="GO" id="GO:0097171">
    <property type="term" value="P:ADP-L-glycero-beta-D-manno-heptose biosynthetic process"/>
    <property type="evidence" value="ECO:0007669"/>
    <property type="project" value="UniProtKB-UniPathway"/>
</dbReference>
<feature type="active site" description="Proton acceptor" evidence="4">
    <location>
        <position position="179"/>
    </location>
</feature>
<keyword evidence="7" id="KW-1185">Reference proteome</keyword>
<gene>
    <name evidence="6" type="primary">waaD</name>
    <name evidence="4" type="synonym">hldD</name>
    <name evidence="6" type="ORF">NSCAC_0169</name>
</gene>
<feature type="binding site" evidence="4">
    <location>
        <begin position="76"/>
        <end position="80"/>
    </location>
    <ligand>
        <name>NADP(+)</name>
        <dbReference type="ChEBI" id="CHEBI:58349"/>
    </ligand>
</feature>
<dbReference type="InterPro" id="IPR001509">
    <property type="entry name" value="Epimerase_deHydtase"/>
</dbReference>
<feature type="binding site" evidence="4">
    <location>
        <position position="144"/>
    </location>
    <ligand>
        <name>NADP(+)</name>
        <dbReference type="ChEBI" id="CHEBI:58349"/>
    </ligand>
</feature>
<dbReference type="InterPro" id="IPR036291">
    <property type="entry name" value="NAD(P)-bd_dom_sf"/>
</dbReference>
<dbReference type="KEGG" id="ntg:NSCAC_0169"/>
<comment type="pathway">
    <text evidence="4">Nucleotide-sugar biosynthesis; ADP-L-glycero-beta-D-manno-heptose biosynthesis; ADP-L-glycero-beta-D-manno-heptose from D-glycero-beta-D-manno-heptose 7-phosphate: step 4/4.</text>
</comment>
<dbReference type="PANTHER" id="PTHR43103">
    <property type="entry name" value="NUCLEOSIDE-DIPHOSPHATE-SUGAR EPIMERASE"/>
    <property type="match status" value="1"/>
</dbReference>
<protein>
    <recommendedName>
        <fullName evidence="4">ADP-L-glycero-D-manno-heptose-6-epimerase</fullName>
        <ecNumber evidence="4">5.1.3.20</ecNumber>
    </recommendedName>
    <alternativeName>
        <fullName evidence="4">ADP-L-glycero-beta-D-manno-heptose-6-epimerase</fullName>
        <shortName evidence="4">ADP-glyceromanno-heptose 6-epimerase</shortName>
        <shortName evidence="4">ADP-hep 6-epimerase</shortName>
        <shortName evidence="4">AGME</shortName>
    </alternativeName>
</protein>
<dbReference type="GO" id="GO:0005975">
    <property type="term" value="P:carbohydrate metabolic process"/>
    <property type="evidence" value="ECO:0007669"/>
    <property type="project" value="UniProtKB-UniRule"/>
</dbReference>
<dbReference type="EC" id="5.1.3.20" evidence="4"/>
<feature type="binding site" evidence="4">
    <location>
        <position position="279"/>
    </location>
    <ligand>
        <name>substrate</name>
    </ligand>
</feature>
<dbReference type="GO" id="GO:0050661">
    <property type="term" value="F:NADP binding"/>
    <property type="evidence" value="ECO:0007669"/>
    <property type="project" value="InterPro"/>
</dbReference>
<name>A0A7G1Q7L7_9GAMM</name>
<evidence type="ECO:0000313" key="7">
    <source>
        <dbReference type="Proteomes" id="UP000516072"/>
    </source>
</evidence>
<dbReference type="GO" id="GO:0008712">
    <property type="term" value="F:ADP-glyceromanno-heptose 6-epimerase activity"/>
    <property type="evidence" value="ECO:0007669"/>
    <property type="project" value="UniProtKB-UniRule"/>
</dbReference>
<feature type="binding site" evidence="4">
    <location>
        <position position="170"/>
    </location>
    <ligand>
        <name>substrate</name>
    </ligand>
</feature>
<dbReference type="EMBL" id="LR778175">
    <property type="protein sequence ID" value="CAB1274439.1"/>
    <property type="molecule type" value="Genomic_DNA"/>
</dbReference>
<feature type="binding site" evidence="4">
    <location>
        <position position="181"/>
    </location>
    <ligand>
        <name>substrate</name>
    </ligand>
</feature>
<keyword evidence="3 4" id="KW-0119">Carbohydrate metabolism</keyword>
<dbReference type="PANTHER" id="PTHR43103:SF3">
    <property type="entry name" value="ADP-L-GLYCERO-D-MANNO-HEPTOSE-6-EPIMERASE"/>
    <property type="match status" value="1"/>
</dbReference>
<comment type="domain">
    <text evidence="4">Contains a large N-terminal NADP-binding domain, and a smaller C-terminal substrate-binding domain.</text>
</comment>
<sequence length="318" mass="36741">MIIVTGGAGFIGSNIVYALNQQGYSDILVVDNLSRGEKFINLVDCEITDYWDKHQFLETILVKENPFSSIEAIIHQGACSDTTEWNGQYMMKNNFQYSKILLHHCMEYKIPFLYASSAAIYGNGTSFREDREYEYPCNVYGYSKFLFDQYIRQRYFPTPPAQIAGFRYFNVYGPRESHKESMASVAYHAYRQLKDTGRIKLFEGYAGYDHGMQQRDFVYIDDVVAVNLWFLENSHLSGIFNVGTGKAQTFNELAQAVIDYYQQGEIEYIPFPNHLQGHYQSFTQANISNLKKAGYTASFTSVQEGVFQYMQWLDLQNN</sequence>
<feature type="binding site" evidence="4">
    <location>
        <position position="215"/>
    </location>
    <ligand>
        <name>substrate</name>
    </ligand>
</feature>
<feature type="binding site" evidence="4">
    <location>
        <position position="179"/>
    </location>
    <ligand>
        <name>NADP(+)</name>
        <dbReference type="ChEBI" id="CHEBI:58349"/>
    </ligand>
</feature>
<evidence type="ECO:0000313" key="6">
    <source>
        <dbReference type="EMBL" id="CAB1274439.1"/>
    </source>
</evidence>
<dbReference type="HAMAP" id="MF_01601">
    <property type="entry name" value="Heptose_epimerase"/>
    <property type="match status" value="1"/>
</dbReference>
<feature type="binding site" evidence="4">
    <location>
        <begin position="10"/>
        <end position="11"/>
    </location>
    <ligand>
        <name>NADP(+)</name>
        <dbReference type="ChEBI" id="CHEBI:58349"/>
    </ligand>
</feature>
<evidence type="ECO:0000259" key="5">
    <source>
        <dbReference type="Pfam" id="PF01370"/>
    </source>
</evidence>
<dbReference type="Pfam" id="PF01370">
    <property type="entry name" value="Epimerase"/>
    <property type="match status" value="1"/>
</dbReference>
<evidence type="ECO:0000256" key="3">
    <source>
        <dbReference type="ARBA" id="ARBA00023277"/>
    </source>
</evidence>
<dbReference type="NCBIfam" id="TIGR02197">
    <property type="entry name" value="heptose_epim"/>
    <property type="match status" value="1"/>
</dbReference>
<feature type="binding site" evidence="4">
    <location>
        <position position="53"/>
    </location>
    <ligand>
        <name>NADP(+)</name>
        <dbReference type="ChEBI" id="CHEBI:58349"/>
    </ligand>
</feature>
<dbReference type="NCBIfam" id="NF008360">
    <property type="entry name" value="PRK11150.1"/>
    <property type="match status" value="1"/>
</dbReference>
<feature type="binding site" evidence="4">
    <location>
        <begin position="31"/>
        <end position="32"/>
    </location>
    <ligand>
        <name>NADP(+)</name>
        <dbReference type="ChEBI" id="CHEBI:58349"/>
    </ligand>
</feature>
<feature type="binding site" evidence="4">
    <location>
        <begin position="202"/>
        <end position="205"/>
    </location>
    <ligand>
        <name>substrate</name>
    </ligand>
</feature>
<proteinExistence type="inferred from homology"/>
<comment type="similarity">
    <text evidence="4">Belongs to the NAD(P)-dependent epimerase/dehydratase family. HldD subfamily.</text>
</comment>
<comment type="function">
    <text evidence="4">Catalyzes the interconversion between ADP-D-glycero-beta-D-manno-heptose and ADP-L-glycero-beta-D-manno-heptose via an epimerization at carbon 6 of the heptose.</text>
</comment>
<dbReference type="RefSeq" id="WP_197744562.1">
    <property type="nucleotide sequence ID" value="NZ_LR778175.1"/>
</dbReference>
<dbReference type="SUPFAM" id="SSF51735">
    <property type="entry name" value="NAD(P)-binding Rossmann-fold domains"/>
    <property type="match status" value="1"/>
</dbReference>
<feature type="binding site" evidence="4">
    <location>
        <position position="188"/>
    </location>
    <ligand>
        <name>substrate</name>
    </ligand>
</feature>
<dbReference type="Gene3D" id="3.40.50.720">
    <property type="entry name" value="NAD(P)-binding Rossmann-like Domain"/>
    <property type="match status" value="1"/>
</dbReference>
<comment type="catalytic activity">
    <reaction evidence="4">
        <text>ADP-D-glycero-beta-D-manno-heptose = ADP-L-glycero-beta-D-manno-heptose</text>
        <dbReference type="Rhea" id="RHEA:17577"/>
        <dbReference type="ChEBI" id="CHEBI:59967"/>
        <dbReference type="ChEBI" id="CHEBI:61506"/>
        <dbReference type="EC" id="5.1.3.20"/>
    </reaction>
</comment>
<feature type="domain" description="NAD-dependent epimerase/dehydratase" evidence="5">
    <location>
        <begin position="2"/>
        <end position="243"/>
    </location>
</feature>
<dbReference type="AlphaFoldDB" id="A0A7G1Q7L7"/>
<comment type="subunit">
    <text evidence="4">Homopentamer.</text>
</comment>
<feature type="active site" description="Proton acceptor" evidence="4">
    <location>
        <position position="140"/>
    </location>
</feature>
<accession>A0A7G1Q7L7</accession>
<dbReference type="InterPro" id="IPR011912">
    <property type="entry name" value="Heptose_epim"/>
</dbReference>
<reference evidence="6 7" key="1">
    <citation type="submission" date="2020-03" db="EMBL/GenBank/DDBJ databases">
        <authorList>
            <person name="Picone N."/>
        </authorList>
    </citation>
    <scope>NUCLEOTIDE SEQUENCE [LARGE SCALE GENOMIC DNA]</scope>
    <source>
        <strain evidence="6">NSCAC1</strain>
    </source>
</reference>
<keyword evidence="1 4" id="KW-0521">NADP</keyword>
<feature type="binding site" evidence="4">
    <location>
        <position position="171"/>
    </location>
    <ligand>
        <name>NADP(+)</name>
        <dbReference type="ChEBI" id="CHEBI:58349"/>
    </ligand>
</feature>
<dbReference type="Proteomes" id="UP000516072">
    <property type="component" value="Chromosome"/>
</dbReference>
<feature type="binding site" evidence="4">
    <location>
        <position position="93"/>
    </location>
    <ligand>
        <name>NADP(+)</name>
        <dbReference type="ChEBI" id="CHEBI:58349"/>
    </ligand>
</feature>
<feature type="binding site" evidence="4">
    <location>
        <position position="38"/>
    </location>
    <ligand>
        <name>NADP(+)</name>
        <dbReference type="ChEBI" id="CHEBI:58349"/>
    </ligand>
</feature>
<keyword evidence="2 4" id="KW-0413">Isomerase</keyword>
<evidence type="ECO:0000256" key="4">
    <source>
        <dbReference type="HAMAP-Rule" id="MF_01601"/>
    </source>
</evidence>
<dbReference type="UniPathway" id="UPA00356">
    <property type="reaction ID" value="UER00440"/>
</dbReference>